<accession>A0A3D9HVW4</accession>
<dbReference type="EMBL" id="QRDW01000001">
    <property type="protein sequence ID" value="RED53632.1"/>
    <property type="molecule type" value="Genomic_DNA"/>
</dbReference>
<gene>
    <name evidence="1" type="ORF">DFP90_101423</name>
</gene>
<keyword evidence="2" id="KW-1185">Reference proteome</keyword>
<sequence length="111" mass="12949">MSKLVQNQAILAALEPMFQKADEEGLWFYHESKDAGEVWASPKYLRHMHEKGRLIWSPEHWELRSPMAYLKSLHRDAQAKIDEYNEMAERLGVPDILLLEKQNMTPDAEVA</sequence>
<dbReference type="RefSeq" id="WP_181905143.1">
    <property type="nucleotide sequence ID" value="NZ_QRDW01000001.1"/>
</dbReference>
<dbReference type="AlphaFoldDB" id="A0A3D9HVW4"/>
<protein>
    <submittedName>
        <fullName evidence="1">Uncharacterized protein</fullName>
    </submittedName>
</protein>
<proteinExistence type="predicted"/>
<dbReference type="Proteomes" id="UP000256845">
    <property type="component" value="Unassembled WGS sequence"/>
</dbReference>
<evidence type="ECO:0000313" key="2">
    <source>
        <dbReference type="Proteomes" id="UP000256845"/>
    </source>
</evidence>
<organism evidence="1 2">
    <name type="scientific">Aestuariispira insulae</name>
    <dbReference type="NCBI Taxonomy" id="1461337"/>
    <lineage>
        <taxon>Bacteria</taxon>
        <taxon>Pseudomonadati</taxon>
        <taxon>Pseudomonadota</taxon>
        <taxon>Alphaproteobacteria</taxon>
        <taxon>Rhodospirillales</taxon>
        <taxon>Kiloniellaceae</taxon>
        <taxon>Aestuariispira</taxon>
    </lineage>
</organism>
<reference evidence="1 2" key="1">
    <citation type="submission" date="2018-07" db="EMBL/GenBank/DDBJ databases">
        <title>Genomic Encyclopedia of Type Strains, Phase III (KMG-III): the genomes of soil and plant-associated and newly described type strains.</title>
        <authorList>
            <person name="Whitman W."/>
        </authorList>
    </citation>
    <scope>NUCLEOTIDE SEQUENCE [LARGE SCALE GENOMIC DNA]</scope>
    <source>
        <strain evidence="1 2">CECT 8488</strain>
    </source>
</reference>
<comment type="caution">
    <text evidence="1">The sequence shown here is derived from an EMBL/GenBank/DDBJ whole genome shotgun (WGS) entry which is preliminary data.</text>
</comment>
<name>A0A3D9HVW4_9PROT</name>
<evidence type="ECO:0000313" key="1">
    <source>
        <dbReference type="EMBL" id="RED53632.1"/>
    </source>
</evidence>